<feature type="transmembrane region" description="Helical" evidence="1">
    <location>
        <begin position="147"/>
        <end position="167"/>
    </location>
</feature>
<feature type="transmembrane region" description="Helical" evidence="1">
    <location>
        <begin position="89"/>
        <end position="110"/>
    </location>
</feature>
<keyword evidence="1" id="KW-0472">Membrane</keyword>
<feature type="transmembrane region" description="Helical" evidence="1">
    <location>
        <begin position="53"/>
        <end position="77"/>
    </location>
</feature>
<accession>A0A495WB56</accession>
<dbReference type="EMBL" id="RBXP01000014">
    <property type="protein sequence ID" value="RKT58599.1"/>
    <property type="molecule type" value="Genomic_DNA"/>
</dbReference>
<keyword evidence="1" id="KW-1133">Transmembrane helix</keyword>
<dbReference type="RefSeq" id="WP_245985641.1">
    <property type="nucleotide sequence ID" value="NZ_RBXP01000014.1"/>
</dbReference>
<feature type="transmembrane region" description="Helical" evidence="1">
    <location>
        <begin position="309"/>
        <end position="330"/>
    </location>
</feature>
<evidence type="ECO:0000313" key="3">
    <source>
        <dbReference type="EMBL" id="RKT58599.1"/>
    </source>
</evidence>
<keyword evidence="1" id="KW-0812">Transmembrane</keyword>
<dbReference type="PANTHER" id="PTHR11161:SF0">
    <property type="entry name" value="O-ACYLTRANSFERASE LIKE PROTEIN"/>
    <property type="match status" value="1"/>
</dbReference>
<feature type="transmembrane region" description="Helical" evidence="1">
    <location>
        <begin position="221"/>
        <end position="238"/>
    </location>
</feature>
<gene>
    <name evidence="3" type="ORF">DFR40_1618</name>
</gene>
<comment type="caution">
    <text evidence="3">The sequence shown here is derived from an EMBL/GenBank/DDBJ whole genome shotgun (WGS) entry which is preliminary data.</text>
</comment>
<keyword evidence="4" id="KW-1185">Reference proteome</keyword>
<sequence>MATASRMPLIDALKAVASQLVLLHHMALYGPLAVAVAATFPEIAEWLTEYGRMAVQVFLVVGGFLAARSLSPAAGALRANPLPLIGRRYLRLVLPFMVAISLAVAVSALANQWLDDPAVPEQATPGQWLAHALLVHGVLGSESLSAGVWYVAIDFQLFALLALLLWLGRNRAGALLAVLGLAIISLFWFNRDSSLDNWAIYFFGSYGLGAAAWWASTRPRAAGWLLLAAAIGGAALLVDFRPRIAIALAVALLLGGARLGGQLERWPASRVPAFLGRISYAVFLVHFPVLLLINALFAAHPAEDPAAVAWWAMFAWVSCLWAGLAFHRWVELPLGGWRFVLPASLRVRRGRGNSPALPD</sequence>
<dbReference type="InterPro" id="IPR002656">
    <property type="entry name" value="Acyl_transf_3_dom"/>
</dbReference>
<dbReference type="AlphaFoldDB" id="A0A495WB56"/>
<evidence type="ECO:0000259" key="2">
    <source>
        <dbReference type="Pfam" id="PF01757"/>
    </source>
</evidence>
<proteinExistence type="predicted"/>
<dbReference type="Proteomes" id="UP000270626">
    <property type="component" value="Unassembled WGS sequence"/>
</dbReference>
<organism evidence="3 4">
    <name type="scientific">Azonexus fungiphilus</name>
    <dbReference type="NCBI Taxonomy" id="146940"/>
    <lineage>
        <taxon>Bacteria</taxon>
        <taxon>Pseudomonadati</taxon>
        <taxon>Pseudomonadota</taxon>
        <taxon>Betaproteobacteria</taxon>
        <taxon>Rhodocyclales</taxon>
        <taxon>Azonexaceae</taxon>
        <taxon>Azonexus</taxon>
    </lineage>
</organism>
<dbReference type="Pfam" id="PF01757">
    <property type="entry name" value="Acyl_transf_3"/>
    <property type="match status" value="1"/>
</dbReference>
<feature type="transmembrane region" description="Helical" evidence="1">
    <location>
        <begin position="273"/>
        <end position="297"/>
    </location>
</feature>
<dbReference type="InterPro" id="IPR052728">
    <property type="entry name" value="O2_lipid_transport_reg"/>
</dbReference>
<feature type="transmembrane region" description="Helical" evidence="1">
    <location>
        <begin position="244"/>
        <end position="261"/>
    </location>
</feature>
<feature type="domain" description="Acyltransferase 3" evidence="2">
    <location>
        <begin position="10"/>
        <end position="320"/>
    </location>
</feature>
<reference evidence="3 4" key="1">
    <citation type="submission" date="2018-10" db="EMBL/GenBank/DDBJ databases">
        <title>Genomic Encyclopedia of Type Strains, Phase IV (KMG-IV): sequencing the most valuable type-strain genomes for metagenomic binning, comparative biology and taxonomic classification.</title>
        <authorList>
            <person name="Goeker M."/>
        </authorList>
    </citation>
    <scope>NUCLEOTIDE SEQUENCE [LARGE SCALE GENOMIC DNA]</scope>
    <source>
        <strain evidence="3 4">DSM 23841</strain>
    </source>
</reference>
<evidence type="ECO:0000256" key="1">
    <source>
        <dbReference type="SAM" id="Phobius"/>
    </source>
</evidence>
<dbReference type="GO" id="GO:0016747">
    <property type="term" value="F:acyltransferase activity, transferring groups other than amino-acyl groups"/>
    <property type="evidence" value="ECO:0007669"/>
    <property type="project" value="InterPro"/>
</dbReference>
<name>A0A495WB56_9RHOO</name>
<evidence type="ECO:0000313" key="4">
    <source>
        <dbReference type="Proteomes" id="UP000270626"/>
    </source>
</evidence>
<feature type="transmembrane region" description="Helical" evidence="1">
    <location>
        <begin position="172"/>
        <end position="189"/>
    </location>
</feature>
<dbReference type="PANTHER" id="PTHR11161">
    <property type="entry name" value="O-ACYLTRANSFERASE"/>
    <property type="match status" value="1"/>
</dbReference>
<feature type="transmembrane region" description="Helical" evidence="1">
    <location>
        <begin position="195"/>
        <end position="214"/>
    </location>
</feature>
<protein>
    <submittedName>
        <fullName evidence="3">Peptidoglycan/LPS O-acetylase OafA/YrhL</fullName>
    </submittedName>
</protein>